<dbReference type="Pfam" id="PF06080">
    <property type="entry name" value="DUF938"/>
    <property type="match status" value="1"/>
</dbReference>
<proteinExistence type="predicted"/>
<dbReference type="AlphaFoldDB" id="A0A7Y0HEW0"/>
<organism evidence="2 3">
    <name type="scientific">Pacificispira spongiicola</name>
    <dbReference type="NCBI Taxonomy" id="2729598"/>
    <lineage>
        <taxon>Bacteria</taxon>
        <taxon>Pseudomonadati</taxon>
        <taxon>Pseudomonadota</taxon>
        <taxon>Alphaproteobacteria</taxon>
        <taxon>Rhodospirillales</taxon>
        <taxon>Rhodospirillaceae</taxon>
        <taxon>Pacificispira</taxon>
    </lineage>
</organism>
<dbReference type="SUPFAM" id="SSF53335">
    <property type="entry name" value="S-adenosyl-L-methionine-dependent methyltransferases"/>
    <property type="match status" value="1"/>
</dbReference>
<comment type="caution">
    <text evidence="2">The sequence shown here is derived from an EMBL/GenBank/DDBJ whole genome shotgun (WGS) entry which is preliminary data.</text>
</comment>
<dbReference type="InterPro" id="IPR029063">
    <property type="entry name" value="SAM-dependent_MTases_sf"/>
</dbReference>
<dbReference type="RefSeq" id="WP_169625492.1">
    <property type="nucleotide sequence ID" value="NZ_JABBNT010000003.1"/>
</dbReference>
<feature type="region of interest" description="Disordered" evidence="1">
    <location>
        <begin position="1"/>
        <end position="28"/>
    </location>
</feature>
<gene>
    <name evidence="2" type="ORF">HH303_11590</name>
</gene>
<reference evidence="2 3" key="1">
    <citation type="submission" date="2020-04" db="EMBL/GenBank/DDBJ databases">
        <title>Rhodospirillaceae bacterium KN72 isolated from deep sea.</title>
        <authorList>
            <person name="Zhang D.-C."/>
        </authorList>
    </citation>
    <scope>NUCLEOTIDE SEQUENCE [LARGE SCALE GENOMIC DNA]</scope>
    <source>
        <strain evidence="2 3">KN72</strain>
    </source>
</reference>
<dbReference type="PANTHER" id="PTHR20974:SF0">
    <property type="entry name" value="UPF0585 PROTEIN CG18661"/>
    <property type="match status" value="1"/>
</dbReference>
<dbReference type="Proteomes" id="UP000539372">
    <property type="component" value="Unassembled WGS sequence"/>
</dbReference>
<evidence type="ECO:0000256" key="1">
    <source>
        <dbReference type="SAM" id="MobiDB-lite"/>
    </source>
</evidence>
<evidence type="ECO:0000313" key="2">
    <source>
        <dbReference type="EMBL" id="NMM45125.1"/>
    </source>
</evidence>
<dbReference type="Gene3D" id="3.40.50.150">
    <property type="entry name" value="Vaccinia Virus protein VP39"/>
    <property type="match status" value="1"/>
</dbReference>
<dbReference type="EMBL" id="JABBNT010000003">
    <property type="protein sequence ID" value="NMM45125.1"/>
    <property type="molecule type" value="Genomic_DNA"/>
</dbReference>
<evidence type="ECO:0000313" key="3">
    <source>
        <dbReference type="Proteomes" id="UP000539372"/>
    </source>
</evidence>
<dbReference type="InterPro" id="IPR010342">
    <property type="entry name" value="DUF938"/>
</dbReference>
<accession>A0A7Y0HEW0</accession>
<sequence length="221" mass="23797">MPTPEIHGPNASSGKDAEGEPRRHAPSTLRNRDAILPVLIDHLPTEGRVLEIASGTGEHAAFFAPRLPDGLVWQPTDRDPSALAGIDSYTADSGCARIEPARVVDVSHRLWAEDLSADALFCANMIHIAPWIATLGLMAGAGRLLPPGAPLLLYGPFRRDGRHTGDGNVDFDRSLKQRDPEWGIRDLEGEVLPAAQQAGLALRTVVAMPANNLIVVLERHV</sequence>
<protein>
    <submittedName>
        <fullName evidence="2">DUF938 domain-containing protein</fullName>
    </submittedName>
</protein>
<dbReference type="PANTHER" id="PTHR20974">
    <property type="entry name" value="UPF0585 PROTEIN CG18661"/>
    <property type="match status" value="1"/>
</dbReference>
<keyword evidence="3" id="KW-1185">Reference proteome</keyword>
<name>A0A7Y0HEW0_9PROT</name>